<dbReference type="PROSITE" id="PS50937">
    <property type="entry name" value="HTH_MERR_2"/>
    <property type="match status" value="1"/>
</dbReference>
<dbReference type="InterPro" id="IPR000551">
    <property type="entry name" value="MerR-type_HTH_dom"/>
</dbReference>
<dbReference type="SUPFAM" id="SSF46955">
    <property type="entry name" value="Putative DNA-binding domain"/>
    <property type="match status" value="1"/>
</dbReference>
<dbReference type="PROSITE" id="PS00552">
    <property type="entry name" value="HTH_MERR_1"/>
    <property type="match status" value="1"/>
</dbReference>
<dbReference type="SMART" id="SM00422">
    <property type="entry name" value="HTH_MERR"/>
    <property type="match status" value="1"/>
</dbReference>
<evidence type="ECO:0000259" key="3">
    <source>
        <dbReference type="PROSITE" id="PS50937"/>
    </source>
</evidence>
<accession>A0ABX6N1N9</accession>
<evidence type="ECO:0000313" key="5">
    <source>
        <dbReference type="Proteomes" id="UP000501130"/>
    </source>
</evidence>
<dbReference type="PRINTS" id="PR00040">
    <property type="entry name" value="HTHMERR"/>
</dbReference>
<protein>
    <submittedName>
        <fullName evidence="4">MerR family transcriptional regulator</fullName>
    </submittedName>
</protein>
<dbReference type="Pfam" id="PF13411">
    <property type="entry name" value="MerR_1"/>
    <property type="match status" value="1"/>
</dbReference>
<gene>
    <name evidence="4" type="ORF">HKT17_00530</name>
</gene>
<organism evidence="4 5">
    <name type="scientific">Limnobacter profundi</name>
    <dbReference type="NCBI Taxonomy" id="2732163"/>
    <lineage>
        <taxon>Bacteria</taxon>
        <taxon>Pseudomonadati</taxon>
        <taxon>Pseudomonadota</taxon>
        <taxon>Betaproteobacteria</taxon>
        <taxon>Burkholderiales</taxon>
        <taxon>Burkholderiaceae</taxon>
        <taxon>Limnobacter</taxon>
    </lineage>
</organism>
<keyword evidence="5" id="KW-1185">Reference proteome</keyword>
<dbReference type="InterPro" id="IPR009061">
    <property type="entry name" value="DNA-bd_dom_put_sf"/>
</dbReference>
<feature type="coiled-coil region" evidence="2">
    <location>
        <begin position="81"/>
        <end position="111"/>
    </location>
</feature>
<keyword evidence="2" id="KW-0175">Coiled coil</keyword>
<dbReference type="PANTHER" id="PTHR30204:SF92">
    <property type="entry name" value="HTH-TYPE TRANSCRIPTIONAL REGULATOR ZNTR"/>
    <property type="match status" value="1"/>
</dbReference>
<feature type="domain" description="HTH merR-type" evidence="3">
    <location>
        <begin position="1"/>
        <end position="69"/>
    </location>
</feature>
<evidence type="ECO:0000256" key="1">
    <source>
        <dbReference type="ARBA" id="ARBA00023125"/>
    </source>
</evidence>
<evidence type="ECO:0000313" key="4">
    <source>
        <dbReference type="EMBL" id="QJR28294.1"/>
    </source>
</evidence>
<keyword evidence="1" id="KW-0238">DNA-binding</keyword>
<evidence type="ECO:0000256" key="2">
    <source>
        <dbReference type="SAM" id="Coils"/>
    </source>
</evidence>
<name>A0ABX6N1N9_9BURK</name>
<reference evidence="4 5" key="1">
    <citation type="submission" date="2020-05" db="EMBL/GenBank/DDBJ databases">
        <title>Compete genome of Limnobacter sp. SAORIC-580.</title>
        <authorList>
            <person name="Song J."/>
            <person name="Cho J.-C."/>
        </authorList>
    </citation>
    <scope>NUCLEOTIDE SEQUENCE [LARGE SCALE GENOMIC DNA]</scope>
    <source>
        <strain evidence="4 5">SAORIC-580</strain>
    </source>
</reference>
<dbReference type="InterPro" id="IPR047057">
    <property type="entry name" value="MerR_fam"/>
</dbReference>
<dbReference type="EMBL" id="CP053084">
    <property type="protein sequence ID" value="QJR28294.1"/>
    <property type="molecule type" value="Genomic_DNA"/>
</dbReference>
<sequence>MRIGELSEKLGITVEAIRYYEKEGLLCAPDRTVSNYRVYGEHHLEDLAFVVFCRNIDISLDEIRSLLKLKHSPSESCEPINDAIDNKLTEIDKRLSQLQALKSELQRLRSKCLGHSTIGECEIIKASLTI</sequence>
<dbReference type="PANTHER" id="PTHR30204">
    <property type="entry name" value="REDOX-CYCLING DRUG-SENSING TRANSCRIPTIONAL ACTIVATOR SOXR"/>
    <property type="match status" value="1"/>
</dbReference>
<dbReference type="RefSeq" id="WP_171097009.1">
    <property type="nucleotide sequence ID" value="NZ_CP053084.1"/>
</dbReference>
<dbReference type="Proteomes" id="UP000501130">
    <property type="component" value="Chromosome"/>
</dbReference>
<dbReference type="Gene3D" id="1.10.1660.10">
    <property type="match status" value="1"/>
</dbReference>
<proteinExistence type="predicted"/>